<dbReference type="Gene3D" id="2.70.98.10">
    <property type="match status" value="1"/>
</dbReference>
<proteinExistence type="predicted"/>
<reference evidence="1" key="1">
    <citation type="submission" date="2021-07" db="EMBL/GenBank/DDBJ databases">
        <authorList>
            <person name="Catto M.A."/>
            <person name="Jacobson A."/>
            <person name="Kennedy G."/>
            <person name="Labadie P."/>
            <person name="Hunt B.G."/>
            <person name="Srinivasan R."/>
        </authorList>
    </citation>
    <scope>NUCLEOTIDE SEQUENCE</scope>
    <source>
        <strain evidence="1">PL_HMW_Pooled</strain>
        <tissue evidence="1">Head</tissue>
    </source>
</reference>
<name>A0AAE1LHY8_9NEOP</name>
<dbReference type="EMBL" id="JAHWGI010001023">
    <property type="protein sequence ID" value="KAK3920886.1"/>
    <property type="molecule type" value="Genomic_DNA"/>
</dbReference>
<gene>
    <name evidence="1" type="ORF">KUF71_010123</name>
</gene>
<sequence length="112" mass="12424">MRLESGIGGTFEGLQKGFRGQGFRNPKSLECTIWIPFRDLELGTLEGFGIRDLRGTSFFIRDAAVHEPSGRTLEVYTDQPGVQVYTSNGLPETVQDTKVSASLYSRVQKPIV</sequence>
<evidence type="ECO:0000313" key="1">
    <source>
        <dbReference type="EMBL" id="KAK3920886.1"/>
    </source>
</evidence>
<accession>A0AAE1LHY8</accession>
<dbReference type="InterPro" id="IPR014718">
    <property type="entry name" value="GH-type_carb-bd"/>
</dbReference>
<dbReference type="SUPFAM" id="SSF74650">
    <property type="entry name" value="Galactose mutarotase-like"/>
    <property type="match status" value="1"/>
</dbReference>
<keyword evidence="2" id="KW-1185">Reference proteome</keyword>
<dbReference type="GO" id="GO:0003824">
    <property type="term" value="F:catalytic activity"/>
    <property type="evidence" value="ECO:0007669"/>
    <property type="project" value="InterPro"/>
</dbReference>
<dbReference type="GO" id="GO:0005975">
    <property type="term" value="P:carbohydrate metabolic process"/>
    <property type="evidence" value="ECO:0007669"/>
    <property type="project" value="InterPro"/>
</dbReference>
<dbReference type="InterPro" id="IPR011013">
    <property type="entry name" value="Gal_mutarotase_sf_dom"/>
</dbReference>
<dbReference type="Proteomes" id="UP001219518">
    <property type="component" value="Unassembled WGS sequence"/>
</dbReference>
<dbReference type="GO" id="GO:0030246">
    <property type="term" value="F:carbohydrate binding"/>
    <property type="evidence" value="ECO:0007669"/>
    <property type="project" value="InterPro"/>
</dbReference>
<evidence type="ECO:0000313" key="2">
    <source>
        <dbReference type="Proteomes" id="UP001219518"/>
    </source>
</evidence>
<dbReference type="AlphaFoldDB" id="A0AAE1LHY8"/>
<reference evidence="1" key="2">
    <citation type="journal article" date="2023" name="BMC Genomics">
        <title>Pest status, molecular evolution, and epigenetic factors derived from the genome assembly of Frankliniella fusca, a thysanopteran phytovirus vector.</title>
        <authorList>
            <person name="Catto M.A."/>
            <person name="Labadie P.E."/>
            <person name="Jacobson A.L."/>
            <person name="Kennedy G.G."/>
            <person name="Srinivasan R."/>
            <person name="Hunt B.G."/>
        </authorList>
    </citation>
    <scope>NUCLEOTIDE SEQUENCE</scope>
    <source>
        <strain evidence="1">PL_HMW_Pooled</strain>
    </source>
</reference>
<organism evidence="1 2">
    <name type="scientific">Frankliniella fusca</name>
    <dbReference type="NCBI Taxonomy" id="407009"/>
    <lineage>
        <taxon>Eukaryota</taxon>
        <taxon>Metazoa</taxon>
        <taxon>Ecdysozoa</taxon>
        <taxon>Arthropoda</taxon>
        <taxon>Hexapoda</taxon>
        <taxon>Insecta</taxon>
        <taxon>Pterygota</taxon>
        <taxon>Neoptera</taxon>
        <taxon>Paraneoptera</taxon>
        <taxon>Thysanoptera</taxon>
        <taxon>Terebrantia</taxon>
        <taxon>Thripoidea</taxon>
        <taxon>Thripidae</taxon>
        <taxon>Frankliniella</taxon>
    </lineage>
</organism>
<protein>
    <submittedName>
        <fullName evidence="1">Galactose mutarotase</fullName>
    </submittedName>
</protein>
<comment type="caution">
    <text evidence="1">The sequence shown here is derived from an EMBL/GenBank/DDBJ whole genome shotgun (WGS) entry which is preliminary data.</text>
</comment>